<proteinExistence type="predicted"/>
<protein>
    <submittedName>
        <fullName evidence="1">Uncharacterized protein</fullName>
    </submittedName>
</protein>
<accession>A0A8J2J3M1</accession>
<gene>
    <name evidence="1" type="ORF">FEQUK3_LOCUS4821</name>
</gene>
<evidence type="ECO:0000313" key="1">
    <source>
        <dbReference type="EMBL" id="CAG7559064.1"/>
    </source>
</evidence>
<dbReference type="Proteomes" id="UP000693738">
    <property type="component" value="Unassembled WGS sequence"/>
</dbReference>
<evidence type="ECO:0000313" key="2">
    <source>
        <dbReference type="Proteomes" id="UP000693738"/>
    </source>
</evidence>
<sequence>MHDVSVKTLANKDAPPKDVIHRPLHILPGFVFAPEDWFSRGLKEEDDLNTMRIDLMERFTRSWKDLGFPQLDSMEKSFGKKDIDTIRETISDWKLMLRYTDIHAFDVNRGLCFLDWVDLGGKASPALDAALLDAIVEQRASQAALDTETDKAEANWTKQVKRGMTNKPFAVWLDMGKAPAYTAAKQQADAVSSKIIQIQLQMAGPMVNAVKTDRQPQHGAFNMKAASGSPLSNAELLNKERLGEKTPEPLTYRVPLYDAPDYKTYVQDVMEKAASSDYSSHNRIEVNIDTSKNTSDYNFGQTQGGASIGVGTPWFSFSAGASHSEEHSTRQTGSESSQVKVVITYNDIRAVTIKPGQWYVF</sequence>
<dbReference type="AlphaFoldDB" id="A0A8J2J3M1"/>
<dbReference type="EMBL" id="CAJSTJ010000128">
    <property type="protein sequence ID" value="CAG7559064.1"/>
    <property type="molecule type" value="Genomic_DNA"/>
</dbReference>
<comment type="caution">
    <text evidence="1">The sequence shown here is derived from an EMBL/GenBank/DDBJ whole genome shotgun (WGS) entry which is preliminary data.</text>
</comment>
<name>A0A8J2J3M1_FUSEQ</name>
<organism evidence="1 2">
    <name type="scientific">Fusarium equiseti</name>
    <name type="common">Fusarium scirpi</name>
    <dbReference type="NCBI Taxonomy" id="61235"/>
    <lineage>
        <taxon>Eukaryota</taxon>
        <taxon>Fungi</taxon>
        <taxon>Dikarya</taxon>
        <taxon>Ascomycota</taxon>
        <taxon>Pezizomycotina</taxon>
        <taxon>Sordariomycetes</taxon>
        <taxon>Hypocreomycetidae</taxon>
        <taxon>Hypocreales</taxon>
        <taxon>Nectriaceae</taxon>
        <taxon>Fusarium</taxon>
        <taxon>Fusarium incarnatum-equiseti species complex</taxon>
    </lineage>
</organism>
<reference evidence="1" key="1">
    <citation type="submission" date="2021-05" db="EMBL/GenBank/DDBJ databases">
        <authorList>
            <person name="Khan N."/>
        </authorList>
    </citation>
    <scope>NUCLEOTIDE SEQUENCE</scope>
</reference>